<dbReference type="GO" id="GO:0004602">
    <property type="term" value="F:glutathione peroxidase activity"/>
    <property type="evidence" value="ECO:0007669"/>
    <property type="project" value="TreeGrafter"/>
</dbReference>
<dbReference type="InterPro" id="IPR001853">
    <property type="entry name" value="DSBA-like_thioredoxin_dom"/>
</dbReference>
<dbReference type="Pfam" id="PF01323">
    <property type="entry name" value="DSBA"/>
    <property type="match status" value="1"/>
</dbReference>
<dbReference type="GO" id="GO:0006749">
    <property type="term" value="P:glutathione metabolic process"/>
    <property type="evidence" value="ECO:0007669"/>
    <property type="project" value="TreeGrafter"/>
</dbReference>
<dbReference type="InterPro" id="IPR051924">
    <property type="entry name" value="GST_Kappa/NadH"/>
</dbReference>
<gene>
    <name evidence="2" type="ORF">DSY94_00005</name>
</gene>
<feature type="non-terminal residue" evidence="2">
    <location>
        <position position="50"/>
    </location>
</feature>
<accession>A0A432GUF1</accession>
<evidence type="ECO:0000313" key="3">
    <source>
        <dbReference type="Proteomes" id="UP000287176"/>
    </source>
</evidence>
<organism evidence="2 3">
    <name type="scientific">SAR324 cluster bacterium</name>
    <dbReference type="NCBI Taxonomy" id="2024889"/>
    <lineage>
        <taxon>Bacteria</taxon>
        <taxon>Deltaproteobacteria</taxon>
        <taxon>SAR324 cluster</taxon>
    </lineage>
</organism>
<dbReference type="EMBL" id="QNZI01000001">
    <property type="protein sequence ID" value="RTZ87181.1"/>
    <property type="molecule type" value="Genomic_DNA"/>
</dbReference>
<dbReference type="GO" id="GO:0016853">
    <property type="term" value="F:isomerase activity"/>
    <property type="evidence" value="ECO:0007669"/>
    <property type="project" value="UniProtKB-KW"/>
</dbReference>
<proteinExistence type="predicted"/>
<dbReference type="PANTHER" id="PTHR42943:SF2">
    <property type="entry name" value="GLUTATHIONE S-TRANSFERASE KAPPA 1"/>
    <property type="match status" value="1"/>
</dbReference>
<evidence type="ECO:0000259" key="1">
    <source>
        <dbReference type="Pfam" id="PF01323"/>
    </source>
</evidence>
<evidence type="ECO:0000313" key="2">
    <source>
        <dbReference type="EMBL" id="RTZ87181.1"/>
    </source>
</evidence>
<dbReference type="AlphaFoldDB" id="A0A432GUF1"/>
<keyword evidence="2" id="KW-0413">Isomerase</keyword>
<reference evidence="2 3" key="1">
    <citation type="submission" date="2018-06" db="EMBL/GenBank/DDBJ databases">
        <title>Combined omics and stable isotope probing to characterize newly discovered Mariana Back-Arc vent microbial communities.</title>
        <authorList>
            <person name="Trembath-Reichert E."/>
            <person name="Huber J.A."/>
        </authorList>
    </citation>
    <scope>NUCLEOTIDE SEQUENCE [LARGE SCALE GENOMIC DNA]</scope>
    <source>
        <strain evidence="2">MAG 24</strain>
    </source>
</reference>
<dbReference type="PANTHER" id="PTHR42943">
    <property type="entry name" value="GLUTATHIONE S-TRANSFERASE KAPPA"/>
    <property type="match status" value="1"/>
</dbReference>
<comment type="caution">
    <text evidence="2">The sequence shown here is derived from an EMBL/GenBank/DDBJ whole genome shotgun (WGS) entry which is preliminary data.</text>
</comment>
<dbReference type="SUPFAM" id="SSF52833">
    <property type="entry name" value="Thioredoxin-like"/>
    <property type="match status" value="1"/>
</dbReference>
<dbReference type="InterPro" id="IPR036249">
    <property type="entry name" value="Thioredoxin-like_sf"/>
</dbReference>
<protein>
    <submittedName>
        <fullName evidence="2">2-hydroxychromene-2-carboxylate isomerase</fullName>
    </submittedName>
</protein>
<sequence>MKKQIDFYFDVVSPYSYVASTLIEDVAQRCNADLLWNPILLGGIFKAVGT</sequence>
<feature type="domain" description="DSBA-like thioredoxin" evidence="1">
    <location>
        <begin position="4"/>
        <end position="46"/>
    </location>
</feature>
<dbReference type="Proteomes" id="UP000287176">
    <property type="component" value="Unassembled WGS sequence"/>
</dbReference>
<dbReference type="Gene3D" id="3.40.30.10">
    <property type="entry name" value="Glutaredoxin"/>
    <property type="match status" value="1"/>
</dbReference>
<name>A0A432GUF1_9DELT</name>
<dbReference type="GO" id="GO:0004364">
    <property type="term" value="F:glutathione transferase activity"/>
    <property type="evidence" value="ECO:0007669"/>
    <property type="project" value="TreeGrafter"/>
</dbReference>